<protein>
    <submittedName>
        <fullName evidence="1">SFRICE_020052</fullName>
    </submittedName>
</protein>
<reference evidence="1" key="1">
    <citation type="submission" date="2016-07" db="EMBL/GenBank/DDBJ databases">
        <authorList>
            <person name="Bretaudeau A."/>
        </authorList>
    </citation>
    <scope>NUCLEOTIDE SEQUENCE</scope>
    <source>
        <strain evidence="1">Rice</strain>
        <tissue evidence="1">Whole body</tissue>
    </source>
</reference>
<name>A0A2H1W372_SPOFR</name>
<organism evidence="1">
    <name type="scientific">Spodoptera frugiperda</name>
    <name type="common">Fall armyworm</name>
    <dbReference type="NCBI Taxonomy" id="7108"/>
    <lineage>
        <taxon>Eukaryota</taxon>
        <taxon>Metazoa</taxon>
        <taxon>Ecdysozoa</taxon>
        <taxon>Arthropoda</taxon>
        <taxon>Hexapoda</taxon>
        <taxon>Insecta</taxon>
        <taxon>Pterygota</taxon>
        <taxon>Neoptera</taxon>
        <taxon>Endopterygota</taxon>
        <taxon>Lepidoptera</taxon>
        <taxon>Glossata</taxon>
        <taxon>Ditrysia</taxon>
        <taxon>Noctuoidea</taxon>
        <taxon>Noctuidae</taxon>
        <taxon>Amphipyrinae</taxon>
        <taxon>Spodoptera</taxon>
    </lineage>
</organism>
<dbReference type="AlphaFoldDB" id="A0A2H1W372"/>
<gene>
    <name evidence="1" type="ORF">SFRICE_020052</name>
</gene>
<proteinExistence type="predicted"/>
<dbReference type="EMBL" id="ODYU01006021">
    <property type="protein sequence ID" value="SOQ47498.1"/>
    <property type="molecule type" value="Genomic_DNA"/>
</dbReference>
<evidence type="ECO:0000313" key="1">
    <source>
        <dbReference type="EMBL" id="SOQ47498.1"/>
    </source>
</evidence>
<sequence length="69" mass="7844">MMMERCDAWPREVLADYCCTELPDLKQQCRVHTKNLSVQESNPLYAAGQPIDQALPTNRGVILASTMKY</sequence>
<accession>A0A2H1W372</accession>